<dbReference type="InterPro" id="IPR017853">
    <property type="entry name" value="GH"/>
</dbReference>
<dbReference type="GO" id="GO:0000272">
    <property type="term" value="P:polysaccharide catabolic process"/>
    <property type="evidence" value="ECO:0007669"/>
    <property type="project" value="InterPro"/>
</dbReference>
<keyword evidence="8" id="KW-1185">Reference proteome</keyword>
<dbReference type="GO" id="GO:0004553">
    <property type="term" value="F:hydrolase activity, hydrolyzing O-glycosyl compounds"/>
    <property type="evidence" value="ECO:0007669"/>
    <property type="project" value="InterPro"/>
</dbReference>
<dbReference type="Pfam" id="PF00150">
    <property type="entry name" value="Cellulase"/>
    <property type="match status" value="1"/>
</dbReference>
<keyword evidence="3" id="KW-0378">Hydrolase</keyword>
<evidence type="ECO:0000259" key="6">
    <source>
        <dbReference type="Pfam" id="PF00150"/>
    </source>
</evidence>
<evidence type="ECO:0000256" key="1">
    <source>
        <dbReference type="ARBA" id="ARBA00001678"/>
    </source>
</evidence>
<dbReference type="Gene3D" id="3.20.20.80">
    <property type="entry name" value="Glycosidases"/>
    <property type="match status" value="1"/>
</dbReference>
<accession>A0A3E1P3N4</accession>
<dbReference type="InterPro" id="IPR045053">
    <property type="entry name" value="MAN-like"/>
</dbReference>
<sequence length="835" mass="94695">MIRLYMSLKTIPLLCMCLYFTATFAQQPIYVDKAGVMRWSDSKKEASFYGVNYTLPFAHAYRSVHDHKTAIDKDIYHFSRLGFNAYRIHIWDVEITDSIGRLQQNEHLDLLDYLVSKVQQRGIRVLITCMTNFGNGYPERNEPTGGFSYLYDKCDVHKNPKAIAAQETYVRQLLNHVNPYTGKAYKNDPAIVGFEINNEPCHVESPTLTKKYIATMVAAIKSTGNKKPIFYNVSHNRDHVPAYYASDIQGTTYQWYPIGLVAGHTRKGNFLPYVDQYNIPFSSEKGFASKAKAIYEFDPADITYSYMYPAMTRTFRSQGFQWITQFAYDPIDIAAYNTEYQTHFLNLAYTPRKALSMKIAAAVATSIKRGEQFPAYPADTAFGDFLVSYRQDLSLLNTPQQYFYTNNTSTPPVAPDQLTAIAGYGNSPIVSYEGIGAYFLDKLENGVWRLELMPDAIQVADPFAKPSPGKEVVSIAWNQWPMQLQVPDLGNHFIIRSLNSDKRDSIATKGVFNISPGVYLLMKEDTRRWSASSEWGHIKLGEFVAPPAHLKQFTVIHTPLTAADSGQNITIQADIAGPAFPDSVILQTDHVSFWSDHNPSVRLKRIHGYTWEGTIPAGLIKGSTLKYTITVYNNGKTYTFPGNQEGAPLDWDFTAAHYWETSIAAPKEPVILGGELESYSMSESAFVQADIHRDQPYNAPVQRYTMHVKADSARFFWRKNISRERSFQNKNYLCVYIPTSTLTELNLGFITTDGYTYSQRISIYKNQQVYKVPIGTLQQDSTALLPRPYPVFLNQYFVPKTNIDFDINQIETLNISTSDKVPDKASIDIGAIWLE</sequence>
<gene>
    <name evidence="7" type="ORF">DXN04_11100</name>
</gene>
<protein>
    <recommendedName>
        <fullName evidence="2">mannan endo-1,4-beta-mannosidase</fullName>
        <ecNumber evidence="2">3.2.1.78</ecNumber>
    </recommendedName>
</protein>
<dbReference type="AlphaFoldDB" id="A0A3E1P3N4"/>
<dbReference type="EMBL" id="QTJV01000003">
    <property type="protein sequence ID" value="RFM34777.1"/>
    <property type="molecule type" value="Genomic_DNA"/>
</dbReference>
<evidence type="ECO:0000256" key="4">
    <source>
        <dbReference type="ARBA" id="ARBA00023295"/>
    </source>
</evidence>
<evidence type="ECO:0000256" key="5">
    <source>
        <dbReference type="SAM" id="SignalP"/>
    </source>
</evidence>
<dbReference type="Proteomes" id="UP000261174">
    <property type="component" value="Unassembled WGS sequence"/>
</dbReference>
<dbReference type="InterPro" id="IPR001547">
    <property type="entry name" value="Glyco_hydro_5"/>
</dbReference>
<reference evidence="7 8" key="1">
    <citation type="submission" date="2018-08" db="EMBL/GenBank/DDBJ databases">
        <title>Chitinophaga sp. K20C18050901, a novel bacterium isolated from forest soil.</title>
        <authorList>
            <person name="Wang C."/>
        </authorList>
    </citation>
    <scope>NUCLEOTIDE SEQUENCE [LARGE SCALE GENOMIC DNA]</scope>
    <source>
        <strain evidence="7 8">K20C18050901</strain>
    </source>
</reference>
<name>A0A3E1P3N4_9BACT</name>
<dbReference type="EC" id="3.2.1.78" evidence="2"/>
<evidence type="ECO:0000256" key="3">
    <source>
        <dbReference type="ARBA" id="ARBA00022801"/>
    </source>
</evidence>
<dbReference type="OrthoDB" id="9809937at2"/>
<evidence type="ECO:0000256" key="2">
    <source>
        <dbReference type="ARBA" id="ARBA00012706"/>
    </source>
</evidence>
<proteinExistence type="predicted"/>
<dbReference type="PANTHER" id="PTHR31451">
    <property type="match status" value="1"/>
</dbReference>
<feature type="signal peptide" evidence="5">
    <location>
        <begin position="1"/>
        <end position="25"/>
    </location>
</feature>
<feature type="domain" description="Glycoside hydrolase family 5" evidence="6">
    <location>
        <begin position="70"/>
        <end position="233"/>
    </location>
</feature>
<evidence type="ECO:0000313" key="8">
    <source>
        <dbReference type="Proteomes" id="UP000261174"/>
    </source>
</evidence>
<feature type="chain" id="PRO_5017736919" description="mannan endo-1,4-beta-mannosidase" evidence="5">
    <location>
        <begin position="26"/>
        <end position="835"/>
    </location>
</feature>
<comment type="catalytic activity">
    <reaction evidence="1">
        <text>Random hydrolysis of (1-&gt;4)-beta-D-mannosidic linkages in mannans, galactomannans and glucomannans.</text>
        <dbReference type="EC" id="3.2.1.78"/>
    </reaction>
</comment>
<keyword evidence="4" id="KW-0326">Glycosidase</keyword>
<organism evidence="7 8">
    <name type="scientific">Chitinophaga silvisoli</name>
    <dbReference type="NCBI Taxonomy" id="2291814"/>
    <lineage>
        <taxon>Bacteria</taxon>
        <taxon>Pseudomonadati</taxon>
        <taxon>Bacteroidota</taxon>
        <taxon>Chitinophagia</taxon>
        <taxon>Chitinophagales</taxon>
        <taxon>Chitinophagaceae</taxon>
        <taxon>Chitinophaga</taxon>
    </lineage>
</organism>
<comment type="caution">
    <text evidence="7">The sequence shown here is derived from an EMBL/GenBank/DDBJ whole genome shotgun (WGS) entry which is preliminary data.</text>
</comment>
<evidence type="ECO:0000313" key="7">
    <source>
        <dbReference type="EMBL" id="RFM34777.1"/>
    </source>
</evidence>
<keyword evidence="5" id="KW-0732">Signal</keyword>
<dbReference type="SUPFAM" id="SSF51445">
    <property type="entry name" value="(Trans)glycosidases"/>
    <property type="match status" value="1"/>
</dbReference>